<organism evidence="2">
    <name type="scientific">Culex pipiens</name>
    <name type="common">House mosquito</name>
    <dbReference type="NCBI Taxonomy" id="7175"/>
    <lineage>
        <taxon>Eukaryota</taxon>
        <taxon>Metazoa</taxon>
        <taxon>Ecdysozoa</taxon>
        <taxon>Arthropoda</taxon>
        <taxon>Hexapoda</taxon>
        <taxon>Insecta</taxon>
        <taxon>Pterygota</taxon>
        <taxon>Neoptera</taxon>
        <taxon>Endopterygota</taxon>
        <taxon>Diptera</taxon>
        <taxon>Nematocera</taxon>
        <taxon>Culicoidea</taxon>
        <taxon>Culicidae</taxon>
        <taxon>Culicinae</taxon>
        <taxon>Culicini</taxon>
        <taxon>Culex</taxon>
        <taxon>Culex</taxon>
    </lineage>
</organism>
<proteinExistence type="predicted"/>
<dbReference type="EMBL" id="HBUE01218559">
    <property type="protein sequence ID" value="CAG6538425.1"/>
    <property type="molecule type" value="Transcribed_RNA"/>
</dbReference>
<dbReference type="EMBL" id="HBUE01325123">
    <property type="protein sequence ID" value="CAG6590438.1"/>
    <property type="molecule type" value="Transcribed_RNA"/>
</dbReference>
<evidence type="ECO:0000313" key="2">
    <source>
        <dbReference type="EMBL" id="CAG6477956.1"/>
    </source>
</evidence>
<dbReference type="AlphaFoldDB" id="A0A8D8FNL6"/>
<dbReference type="EMBL" id="HBUE01218558">
    <property type="protein sequence ID" value="CAG6538423.1"/>
    <property type="molecule type" value="Transcribed_RNA"/>
</dbReference>
<dbReference type="EMBL" id="HBUE01081953">
    <property type="protein sequence ID" value="CAG6477956.1"/>
    <property type="molecule type" value="Transcribed_RNA"/>
</dbReference>
<dbReference type="EMBL" id="HBUE01218557">
    <property type="protein sequence ID" value="CAG6538421.1"/>
    <property type="molecule type" value="Transcribed_RNA"/>
</dbReference>
<feature type="region of interest" description="Disordered" evidence="1">
    <location>
        <begin position="16"/>
        <end position="65"/>
    </location>
</feature>
<accession>A0A8D8FNL6</accession>
<protein>
    <submittedName>
        <fullName evidence="2">(northern house mosquito) hypothetical protein</fullName>
    </submittedName>
</protein>
<dbReference type="EMBL" id="HBUE01325124">
    <property type="protein sequence ID" value="CAG6590440.1"/>
    <property type="molecule type" value="Transcribed_RNA"/>
</dbReference>
<dbReference type="EMBL" id="HBUE01081954">
    <property type="protein sequence ID" value="CAG6477958.1"/>
    <property type="molecule type" value="Transcribed_RNA"/>
</dbReference>
<sequence>MEREIGRCRACHRLQRMETPAQIPPPRARHPTRPSRTTTTVGALKSSSNKSDSSTKSTMIPSGKSSSTICFCLCKKEEPPSTASPSWPSRCWICTSCTTW</sequence>
<dbReference type="EMBL" id="HBUE01325122">
    <property type="protein sequence ID" value="CAG6590436.1"/>
    <property type="molecule type" value="Transcribed_RNA"/>
</dbReference>
<feature type="compositionally biased region" description="Low complexity" evidence="1">
    <location>
        <begin position="34"/>
        <end position="57"/>
    </location>
</feature>
<name>A0A8D8FNL6_CULPI</name>
<evidence type="ECO:0000256" key="1">
    <source>
        <dbReference type="SAM" id="MobiDB-lite"/>
    </source>
</evidence>
<reference evidence="2" key="1">
    <citation type="submission" date="2021-05" db="EMBL/GenBank/DDBJ databases">
        <authorList>
            <person name="Alioto T."/>
            <person name="Alioto T."/>
            <person name="Gomez Garrido J."/>
        </authorList>
    </citation>
    <scope>NUCLEOTIDE SEQUENCE</scope>
</reference>